<evidence type="ECO:0000256" key="5">
    <source>
        <dbReference type="ARBA" id="ARBA00022801"/>
    </source>
</evidence>
<reference evidence="8" key="1">
    <citation type="journal article" date="2022" name="bioRxiv">
        <title>Sequencing and chromosome-scale assembly of the giantPleurodeles waltlgenome.</title>
        <authorList>
            <person name="Brown T."/>
            <person name="Elewa A."/>
            <person name="Iarovenko S."/>
            <person name="Subramanian E."/>
            <person name="Araus A.J."/>
            <person name="Petzold A."/>
            <person name="Susuki M."/>
            <person name="Suzuki K.-i.T."/>
            <person name="Hayashi T."/>
            <person name="Toyoda A."/>
            <person name="Oliveira C."/>
            <person name="Osipova E."/>
            <person name="Leigh N.D."/>
            <person name="Simon A."/>
            <person name="Yun M.H."/>
        </authorList>
    </citation>
    <scope>NUCLEOTIDE SEQUENCE</scope>
    <source>
        <strain evidence="8">20211129_DDA</strain>
        <tissue evidence="8">Liver</tissue>
    </source>
</reference>
<dbReference type="EMBL" id="JANPWB010000013">
    <property type="protein sequence ID" value="KAJ1109846.1"/>
    <property type="molecule type" value="Genomic_DNA"/>
</dbReference>
<keyword evidence="3" id="KW-0540">Nuclease</keyword>
<organism evidence="8 9">
    <name type="scientific">Pleurodeles waltl</name>
    <name type="common">Iberian ribbed newt</name>
    <dbReference type="NCBI Taxonomy" id="8319"/>
    <lineage>
        <taxon>Eukaryota</taxon>
        <taxon>Metazoa</taxon>
        <taxon>Chordata</taxon>
        <taxon>Craniata</taxon>
        <taxon>Vertebrata</taxon>
        <taxon>Euteleostomi</taxon>
        <taxon>Amphibia</taxon>
        <taxon>Batrachia</taxon>
        <taxon>Caudata</taxon>
        <taxon>Salamandroidea</taxon>
        <taxon>Salamandridae</taxon>
        <taxon>Pleurodelinae</taxon>
        <taxon>Pleurodeles</taxon>
    </lineage>
</organism>
<keyword evidence="9" id="KW-1185">Reference proteome</keyword>
<dbReference type="InterPro" id="IPR040643">
    <property type="entry name" value="MLVIN_C"/>
</dbReference>
<feature type="compositionally biased region" description="Basic and acidic residues" evidence="6">
    <location>
        <begin position="34"/>
        <end position="46"/>
    </location>
</feature>
<evidence type="ECO:0000313" key="8">
    <source>
        <dbReference type="EMBL" id="KAJ1109846.1"/>
    </source>
</evidence>
<dbReference type="AlphaFoldDB" id="A0AAV7N1G2"/>
<proteinExistence type="predicted"/>
<accession>A0AAV7N1G2</accession>
<dbReference type="Pfam" id="PF18697">
    <property type="entry name" value="MLVIN_C"/>
    <property type="match status" value="1"/>
</dbReference>
<dbReference type="GO" id="GO:0016787">
    <property type="term" value="F:hydrolase activity"/>
    <property type="evidence" value="ECO:0007669"/>
    <property type="project" value="UniProtKB-KW"/>
</dbReference>
<evidence type="ECO:0000256" key="2">
    <source>
        <dbReference type="ARBA" id="ARBA00022695"/>
    </source>
</evidence>
<keyword evidence="4" id="KW-0255">Endonuclease</keyword>
<sequence>METLHGIKLFPAITKDNEKEGKKATRKNNRSPFKSREARKSSTVKEESDDDEFIKQLLRNRPPPYTAHESGPSTSADPTALAQTKSDDEDDQTPEIEGESLNEEYPLIEFFPMFTVKGLHPDLQGTVKDKVGFDRERSRLYSVRLRKGLAYVVRSFPQQVEATTLPPIHDPGYNLRAGDWVVARKHVRKTCLEPRWKGPFQVVLTTTTTMKCAGIPHWIDASHTKKVAFPLEHEEEELLREPTTVKQVSGPEREQSGTETKSMSVEDGSVTPVRDKGEDLQEGYGESISIEAAGEPSQMRAFPE</sequence>
<name>A0AAV7N1G2_PLEWA</name>
<feature type="region of interest" description="Disordered" evidence="6">
    <location>
        <begin position="235"/>
        <end position="304"/>
    </location>
</feature>
<feature type="region of interest" description="Disordered" evidence="6">
    <location>
        <begin position="1"/>
        <end position="101"/>
    </location>
</feature>
<evidence type="ECO:0000256" key="6">
    <source>
        <dbReference type="SAM" id="MobiDB-lite"/>
    </source>
</evidence>
<evidence type="ECO:0000259" key="7">
    <source>
        <dbReference type="Pfam" id="PF18697"/>
    </source>
</evidence>
<protein>
    <recommendedName>
        <fullName evidence="7">Murine leukemia virus integrase C-terminal domain-containing protein</fullName>
    </recommendedName>
</protein>
<dbReference type="Proteomes" id="UP001066276">
    <property type="component" value="Chromosome 9"/>
</dbReference>
<feature type="compositionally biased region" description="Acidic residues" evidence="6">
    <location>
        <begin position="87"/>
        <end position="101"/>
    </location>
</feature>
<dbReference type="GO" id="GO:0016779">
    <property type="term" value="F:nucleotidyltransferase activity"/>
    <property type="evidence" value="ECO:0007669"/>
    <property type="project" value="UniProtKB-KW"/>
</dbReference>
<evidence type="ECO:0000256" key="1">
    <source>
        <dbReference type="ARBA" id="ARBA00022679"/>
    </source>
</evidence>
<evidence type="ECO:0000313" key="9">
    <source>
        <dbReference type="Proteomes" id="UP001066276"/>
    </source>
</evidence>
<feature type="domain" description="Murine leukemia virus integrase C-terminal" evidence="7">
    <location>
        <begin position="175"/>
        <end position="227"/>
    </location>
</feature>
<evidence type="ECO:0000256" key="4">
    <source>
        <dbReference type="ARBA" id="ARBA00022759"/>
    </source>
</evidence>
<evidence type="ECO:0000256" key="3">
    <source>
        <dbReference type="ARBA" id="ARBA00022722"/>
    </source>
</evidence>
<keyword evidence="2" id="KW-0548">Nucleotidyltransferase</keyword>
<feature type="compositionally biased region" description="Polar residues" evidence="6">
    <location>
        <begin position="71"/>
        <end position="84"/>
    </location>
</feature>
<keyword evidence="5" id="KW-0378">Hydrolase</keyword>
<dbReference type="Gene3D" id="2.30.30.850">
    <property type="match status" value="1"/>
</dbReference>
<gene>
    <name evidence="8" type="ORF">NDU88_007204</name>
</gene>
<keyword evidence="1" id="KW-0808">Transferase</keyword>
<comment type="caution">
    <text evidence="8">The sequence shown here is derived from an EMBL/GenBank/DDBJ whole genome shotgun (WGS) entry which is preliminary data.</text>
</comment>
<dbReference type="GO" id="GO:0004519">
    <property type="term" value="F:endonuclease activity"/>
    <property type="evidence" value="ECO:0007669"/>
    <property type="project" value="UniProtKB-KW"/>
</dbReference>